<dbReference type="EMBL" id="JAWJWF010000002">
    <property type="protein sequence ID" value="KAK6637579.1"/>
    <property type="molecule type" value="Genomic_DNA"/>
</dbReference>
<proteinExistence type="predicted"/>
<sequence>MPSAKNIKLVVHVFGAKVGVGVGVFSGYIGKLIFNEPEPGGRACYERKETGFALVKNRKMQVIHVYIENRVRFVQVVWGYDARDFALCSGKSAVLVGVLSALSDRQTNALLYQTSISPDGIVFTPYPTFQLPRRYLLSHRVNPQKTATGRKSEVERKSQGSNGEILERNIFRN</sequence>
<reference evidence="1 2" key="1">
    <citation type="submission" date="2023-09" db="EMBL/GenBank/DDBJ databases">
        <title>Genomes of two closely related lineages of the louse Polyplax serrata with different host specificities.</title>
        <authorList>
            <person name="Martinu J."/>
            <person name="Tarabai H."/>
            <person name="Stefka J."/>
            <person name="Hypsa V."/>
        </authorList>
    </citation>
    <scope>NUCLEOTIDE SEQUENCE [LARGE SCALE GENOMIC DNA]</scope>
    <source>
        <strain evidence="1">98ZLc_SE</strain>
    </source>
</reference>
<evidence type="ECO:0000313" key="2">
    <source>
        <dbReference type="Proteomes" id="UP001359485"/>
    </source>
</evidence>
<organism evidence="1 2">
    <name type="scientific">Polyplax serrata</name>
    <name type="common">Common mouse louse</name>
    <dbReference type="NCBI Taxonomy" id="468196"/>
    <lineage>
        <taxon>Eukaryota</taxon>
        <taxon>Metazoa</taxon>
        <taxon>Ecdysozoa</taxon>
        <taxon>Arthropoda</taxon>
        <taxon>Hexapoda</taxon>
        <taxon>Insecta</taxon>
        <taxon>Pterygota</taxon>
        <taxon>Neoptera</taxon>
        <taxon>Paraneoptera</taxon>
        <taxon>Psocodea</taxon>
        <taxon>Troctomorpha</taxon>
        <taxon>Phthiraptera</taxon>
        <taxon>Anoplura</taxon>
        <taxon>Polyplacidae</taxon>
        <taxon>Polyplax</taxon>
    </lineage>
</organism>
<evidence type="ECO:0000313" key="1">
    <source>
        <dbReference type="EMBL" id="KAK6637579.1"/>
    </source>
</evidence>
<accession>A0ABR1BB10</accession>
<dbReference type="Proteomes" id="UP001359485">
    <property type="component" value="Unassembled WGS sequence"/>
</dbReference>
<gene>
    <name evidence="1" type="ORF">RUM44_008001</name>
</gene>
<comment type="caution">
    <text evidence="1">The sequence shown here is derived from an EMBL/GenBank/DDBJ whole genome shotgun (WGS) entry which is preliminary data.</text>
</comment>
<protein>
    <submittedName>
        <fullName evidence="1">Uncharacterized protein</fullName>
    </submittedName>
</protein>
<name>A0ABR1BB10_POLSC</name>
<keyword evidence="2" id="KW-1185">Reference proteome</keyword>